<evidence type="ECO:0000313" key="1">
    <source>
        <dbReference type="EMBL" id="KAH7865690.1"/>
    </source>
</evidence>
<protein>
    <submittedName>
        <fullName evidence="1">Uncharacterized protein</fullName>
    </submittedName>
</protein>
<proteinExistence type="predicted"/>
<organism evidence="1 2">
    <name type="scientific">Vaccinium darrowii</name>
    <dbReference type="NCBI Taxonomy" id="229202"/>
    <lineage>
        <taxon>Eukaryota</taxon>
        <taxon>Viridiplantae</taxon>
        <taxon>Streptophyta</taxon>
        <taxon>Embryophyta</taxon>
        <taxon>Tracheophyta</taxon>
        <taxon>Spermatophyta</taxon>
        <taxon>Magnoliopsida</taxon>
        <taxon>eudicotyledons</taxon>
        <taxon>Gunneridae</taxon>
        <taxon>Pentapetalae</taxon>
        <taxon>asterids</taxon>
        <taxon>Ericales</taxon>
        <taxon>Ericaceae</taxon>
        <taxon>Vaccinioideae</taxon>
        <taxon>Vaccinieae</taxon>
        <taxon>Vaccinium</taxon>
    </lineage>
</organism>
<evidence type="ECO:0000313" key="2">
    <source>
        <dbReference type="Proteomes" id="UP000828048"/>
    </source>
</evidence>
<keyword evidence="2" id="KW-1185">Reference proteome</keyword>
<name>A0ACB7ZJH4_9ERIC</name>
<dbReference type="Proteomes" id="UP000828048">
    <property type="component" value="Chromosome 9"/>
</dbReference>
<sequence>MDDLPLQKIQISGPTLSSLLHRFSSSPSDVDGLLFGHVTPLPTTTLSDEHPTPSPSSSSPPLIATITSFFCSHSTSSFYSSSTGHLHLPSLRNLVSSTSSSTSTSSSLLGWFSGRRRSPLRPSMREAHVTSSLSSKIQFSFQVENSTKSYTLPPCIFLLLTTPFHDALIHTHEYRAFQYRISDESFEAKTLDVVNIGPAFRGHYDSFCPNSGFPLMDLVAEDGNCESESKKEEQRRMDLCAEGFDVGRLSRLVGPEAVKYTGEVEDLYKQMLAKLEGLARVVEKGSARVSEQENHNMKLSFLTQISSLAVKSGIQKIYNMIFEEEIAQSKSWSLNL</sequence>
<reference evidence="1 2" key="1">
    <citation type="journal article" date="2021" name="Hortic Res">
        <title>High-quality reference genome and annotation aids understanding of berry development for evergreen blueberry (Vaccinium darrowii).</title>
        <authorList>
            <person name="Yu J."/>
            <person name="Hulse-Kemp A.M."/>
            <person name="Babiker E."/>
            <person name="Staton M."/>
        </authorList>
    </citation>
    <scope>NUCLEOTIDE SEQUENCE [LARGE SCALE GENOMIC DNA]</scope>
    <source>
        <strain evidence="2">cv. NJ 8807/NJ 8810</strain>
        <tissue evidence="1">Young leaf</tissue>
    </source>
</reference>
<comment type="caution">
    <text evidence="1">The sequence shown here is derived from an EMBL/GenBank/DDBJ whole genome shotgun (WGS) entry which is preliminary data.</text>
</comment>
<dbReference type="EMBL" id="CM037159">
    <property type="protein sequence ID" value="KAH7865690.1"/>
    <property type="molecule type" value="Genomic_DNA"/>
</dbReference>
<gene>
    <name evidence="1" type="ORF">Vadar_009903</name>
</gene>
<accession>A0ACB7ZJH4</accession>